<dbReference type="Gene3D" id="3.90.1570.10">
    <property type="entry name" value="tt1808, chain A"/>
    <property type="match status" value="1"/>
</dbReference>
<dbReference type="SUPFAM" id="SSF52980">
    <property type="entry name" value="Restriction endonuclease-like"/>
    <property type="match status" value="1"/>
</dbReference>
<reference evidence="2 3" key="1">
    <citation type="submission" date="2023-11" db="EMBL/GenBank/DDBJ databases">
        <authorList>
            <person name="Xu M."/>
            <person name="Jiang T."/>
        </authorList>
    </citation>
    <scope>NUCLEOTIDE SEQUENCE [LARGE SCALE GENOMIC DNA]</scope>
    <source>
        <strain evidence="2 3">SD</strain>
    </source>
</reference>
<dbReference type="InterPro" id="IPR011335">
    <property type="entry name" value="Restrct_endonuc-II-like"/>
</dbReference>
<evidence type="ECO:0000313" key="2">
    <source>
        <dbReference type="EMBL" id="MDX8152062.1"/>
    </source>
</evidence>
<name>A0ABU4VJP4_9ACTN</name>
<organism evidence="2 3">
    <name type="scientific">Patulibacter brassicae</name>
    <dbReference type="NCBI Taxonomy" id="1705717"/>
    <lineage>
        <taxon>Bacteria</taxon>
        <taxon>Bacillati</taxon>
        <taxon>Actinomycetota</taxon>
        <taxon>Thermoleophilia</taxon>
        <taxon>Solirubrobacterales</taxon>
        <taxon>Patulibacteraceae</taxon>
        <taxon>Patulibacter</taxon>
    </lineage>
</organism>
<keyword evidence="2" id="KW-0378">Hydrolase</keyword>
<keyword evidence="2" id="KW-0255">Endonuclease</keyword>
<keyword evidence="3" id="KW-1185">Reference proteome</keyword>
<dbReference type="Proteomes" id="UP001277761">
    <property type="component" value="Unassembled WGS sequence"/>
</dbReference>
<sequence>MSAPIAARFTRDEYLRLPESPPGVRYELLDGELVTMNDPLPVHQLAVQQLLLALASWCRSPRGHGLVLLPIDTEVGETSILGPDLQWYDGARELPSRAERPWPVGDLVVEVASPSTARYDAEVKLSRYLAAGAREVWLVRTDPPGARLVRGGGASSEDVGSDGTLRSPLLPGFELPLADVLR</sequence>
<dbReference type="RefSeq" id="WP_319954217.1">
    <property type="nucleotide sequence ID" value="NZ_JAXAVX010000004.1"/>
</dbReference>
<protein>
    <submittedName>
        <fullName evidence="2">Uma2 family endonuclease</fullName>
    </submittedName>
</protein>
<evidence type="ECO:0000259" key="1">
    <source>
        <dbReference type="Pfam" id="PF05685"/>
    </source>
</evidence>
<dbReference type="InterPro" id="IPR012296">
    <property type="entry name" value="Nuclease_put_TT1808"/>
</dbReference>
<dbReference type="CDD" id="cd06260">
    <property type="entry name" value="DUF820-like"/>
    <property type="match status" value="1"/>
</dbReference>
<gene>
    <name evidence="2" type="ORF">SK069_10690</name>
</gene>
<dbReference type="PANTHER" id="PTHR34107:SF4">
    <property type="entry name" value="SLL1222 PROTEIN"/>
    <property type="match status" value="1"/>
</dbReference>
<dbReference type="EMBL" id="JAXAVX010000004">
    <property type="protein sequence ID" value="MDX8152062.1"/>
    <property type="molecule type" value="Genomic_DNA"/>
</dbReference>
<accession>A0ABU4VJP4</accession>
<proteinExistence type="predicted"/>
<dbReference type="InterPro" id="IPR008538">
    <property type="entry name" value="Uma2"/>
</dbReference>
<comment type="caution">
    <text evidence="2">The sequence shown here is derived from an EMBL/GenBank/DDBJ whole genome shotgun (WGS) entry which is preliminary data.</text>
</comment>
<keyword evidence="2" id="KW-0540">Nuclease</keyword>
<dbReference type="PANTHER" id="PTHR34107">
    <property type="entry name" value="SLL0198 PROTEIN-RELATED"/>
    <property type="match status" value="1"/>
</dbReference>
<feature type="domain" description="Putative restriction endonuclease" evidence="1">
    <location>
        <begin position="12"/>
        <end position="177"/>
    </location>
</feature>
<dbReference type="Pfam" id="PF05685">
    <property type="entry name" value="Uma2"/>
    <property type="match status" value="1"/>
</dbReference>
<evidence type="ECO:0000313" key="3">
    <source>
        <dbReference type="Proteomes" id="UP001277761"/>
    </source>
</evidence>
<dbReference type="GO" id="GO:0004519">
    <property type="term" value="F:endonuclease activity"/>
    <property type="evidence" value="ECO:0007669"/>
    <property type="project" value="UniProtKB-KW"/>
</dbReference>